<feature type="transmembrane region" description="Helical" evidence="4">
    <location>
        <begin position="233"/>
        <end position="256"/>
    </location>
</feature>
<keyword evidence="6" id="KW-1185">Reference proteome</keyword>
<keyword evidence="4" id="KW-1133">Transmembrane helix</keyword>
<dbReference type="Proteomes" id="UP000572817">
    <property type="component" value="Unassembled WGS sequence"/>
</dbReference>
<evidence type="ECO:0000313" key="5">
    <source>
        <dbReference type="EMBL" id="KAF4307515.1"/>
    </source>
</evidence>
<feature type="transmembrane region" description="Helical" evidence="4">
    <location>
        <begin position="300"/>
        <end position="320"/>
    </location>
</feature>
<evidence type="ECO:0000256" key="3">
    <source>
        <dbReference type="SAM" id="MobiDB-lite"/>
    </source>
</evidence>
<dbReference type="GO" id="GO:0022857">
    <property type="term" value="F:transmembrane transporter activity"/>
    <property type="evidence" value="ECO:0007669"/>
    <property type="project" value="InterPro"/>
</dbReference>
<evidence type="ECO:0000256" key="1">
    <source>
        <dbReference type="ARBA" id="ARBA00004141"/>
    </source>
</evidence>
<comment type="similarity">
    <text evidence="2">Belongs to the major facilitator superfamily. Monocarboxylate porter (TC 2.A.1.13) family.</text>
</comment>
<feature type="transmembrane region" description="Helical" evidence="4">
    <location>
        <begin position="391"/>
        <end position="415"/>
    </location>
</feature>
<comment type="subcellular location">
    <subcellularLocation>
        <location evidence="1">Membrane</location>
        <topology evidence="1">Multi-pass membrane protein</topology>
    </subcellularLocation>
</comment>
<feature type="transmembrane region" description="Helical" evidence="4">
    <location>
        <begin position="160"/>
        <end position="182"/>
    </location>
</feature>
<reference evidence="5" key="1">
    <citation type="submission" date="2020-04" db="EMBL/GenBank/DDBJ databases">
        <title>Genome Assembly and Annotation of Botryosphaeria dothidea sdau 11-99, a Latent Pathogen of Apple Fruit Ring Rot in China.</title>
        <authorList>
            <person name="Yu C."/>
            <person name="Diao Y."/>
            <person name="Lu Q."/>
            <person name="Zhao J."/>
            <person name="Cui S."/>
            <person name="Peng C."/>
            <person name="He B."/>
            <person name="Liu H."/>
        </authorList>
    </citation>
    <scope>NUCLEOTIDE SEQUENCE [LARGE SCALE GENOMIC DNA]</scope>
    <source>
        <strain evidence="5">Sdau11-99</strain>
    </source>
</reference>
<feature type="transmembrane region" description="Helical" evidence="4">
    <location>
        <begin position="33"/>
        <end position="53"/>
    </location>
</feature>
<dbReference type="InterPro" id="IPR036259">
    <property type="entry name" value="MFS_trans_sf"/>
</dbReference>
<protein>
    <submittedName>
        <fullName evidence="5">Major facilitator superfamily</fullName>
    </submittedName>
</protein>
<gene>
    <name evidence="5" type="ORF">GTA08_BOTSDO03850</name>
</gene>
<organism evidence="5 6">
    <name type="scientific">Botryosphaeria dothidea</name>
    <dbReference type="NCBI Taxonomy" id="55169"/>
    <lineage>
        <taxon>Eukaryota</taxon>
        <taxon>Fungi</taxon>
        <taxon>Dikarya</taxon>
        <taxon>Ascomycota</taxon>
        <taxon>Pezizomycotina</taxon>
        <taxon>Dothideomycetes</taxon>
        <taxon>Dothideomycetes incertae sedis</taxon>
        <taxon>Botryosphaeriales</taxon>
        <taxon>Botryosphaeriaceae</taxon>
        <taxon>Botryosphaeria</taxon>
    </lineage>
</organism>
<dbReference type="PANTHER" id="PTHR11360">
    <property type="entry name" value="MONOCARBOXYLATE TRANSPORTER"/>
    <property type="match status" value="1"/>
</dbReference>
<evidence type="ECO:0000256" key="2">
    <source>
        <dbReference type="ARBA" id="ARBA00006727"/>
    </source>
</evidence>
<dbReference type="PANTHER" id="PTHR11360:SF130">
    <property type="entry name" value="MAJOR FACILITATOR SUPERFAMILY (MFS) PROFILE DOMAIN-CONTAINING PROTEIN-RELATED"/>
    <property type="match status" value="1"/>
</dbReference>
<feature type="transmembrane region" description="Helical" evidence="4">
    <location>
        <begin position="188"/>
        <end position="212"/>
    </location>
</feature>
<dbReference type="SUPFAM" id="SSF103473">
    <property type="entry name" value="MFS general substrate transporter"/>
    <property type="match status" value="1"/>
</dbReference>
<feature type="transmembrane region" description="Helical" evidence="4">
    <location>
        <begin position="271"/>
        <end position="293"/>
    </location>
</feature>
<feature type="transmembrane region" description="Helical" evidence="4">
    <location>
        <begin position="103"/>
        <end position="122"/>
    </location>
</feature>
<keyword evidence="4" id="KW-0812">Transmembrane</keyword>
<name>A0A8H4IU67_9PEZI</name>
<proteinExistence type="inferred from homology"/>
<evidence type="ECO:0000313" key="6">
    <source>
        <dbReference type="Proteomes" id="UP000572817"/>
    </source>
</evidence>
<dbReference type="OrthoDB" id="6499973at2759"/>
<dbReference type="AlphaFoldDB" id="A0A8H4IU67"/>
<sequence>MDAEKASPTESSSEDEAAEASSSPRSEVPDGGILAWSQVVAGHLVVFNCWGYISSFGFFQRYYVDDLGIPSEKASWVGSVQTFLVFLIGAFSGRALDAGYFKAVLILGCFLQVFGAAMVSLATQFWQIFLAQGVCSGIGHGLVFSPVISLLSTYFSKRRVMAVSLAACGAATGGMIFPAIAYSCMQSIGFAWTVRVMALVVLVNSVYIILAMQTRIAPRKLAPLIEIKALREVPFTLFTIGCFIELWGLYFAYFFINTYAREYFNYSQRESLILLLVMNGIGVIGRVAPAFIADRYFGPLNVFIPLVGSCGILLLCWIAVSSRTGLVIWAAFYGFFANAVQSQFPASAGIFALKDLSKAGSRVGLIFTIASIPCLTGPPIAARLISVNGGGYLYAQIFGGIVMLVGAFVLTVAAYRLKKEEVA</sequence>
<accession>A0A8H4IU67</accession>
<dbReference type="GO" id="GO:0016020">
    <property type="term" value="C:membrane"/>
    <property type="evidence" value="ECO:0007669"/>
    <property type="project" value="UniProtKB-SubCell"/>
</dbReference>
<evidence type="ECO:0000256" key="4">
    <source>
        <dbReference type="SAM" id="Phobius"/>
    </source>
</evidence>
<dbReference type="Gene3D" id="1.20.1250.20">
    <property type="entry name" value="MFS general substrate transporter like domains"/>
    <property type="match status" value="2"/>
</dbReference>
<feature type="transmembrane region" description="Helical" evidence="4">
    <location>
        <begin position="73"/>
        <end position="91"/>
    </location>
</feature>
<comment type="caution">
    <text evidence="5">The sequence shown here is derived from an EMBL/GenBank/DDBJ whole genome shotgun (WGS) entry which is preliminary data.</text>
</comment>
<feature type="transmembrane region" description="Helical" evidence="4">
    <location>
        <begin position="365"/>
        <end position="385"/>
    </location>
</feature>
<dbReference type="InterPro" id="IPR050327">
    <property type="entry name" value="Proton-linked_MCT"/>
</dbReference>
<dbReference type="Pfam" id="PF07690">
    <property type="entry name" value="MFS_1"/>
    <property type="match status" value="1"/>
</dbReference>
<feature type="transmembrane region" description="Helical" evidence="4">
    <location>
        <begin position="326"/>
        <end position="353"/>
    </location>
</feature>
<keyword evidence="4" id="KW-0472">Membrane</keyword>
<dbReference type="EMBL" id="WWBZ02000022">
    <property type="protein sequence ID" value="KAF4307515.1"/>
    <property type="molecule type" value="Genomic_DNA"/>
</dbReference>
<feature type="transmembrane region" description="Helical" evidence="4">
    <location>
        <begin position="128"/>
        <end position="148"/>
    </location>
</feature>
<feature type="region of interest" description="Disordered" evidence="3">
    <location>
        <begin position="1"/>
        <end position="28"/>
    </location>
</feature>
<dbReference type="InterPro" id="IPR011701">
    <property type="entry name" value="MFS"/>
</dbReference>